<protein>
    <submittedName>
        <fullName evidence="1">Uncharacterized protein</fullName>
    </submittedName>
</protein>
<dbReference type="Proteomes" id="UP001500185">
    <property type="component" value="Unassembled WGS sequence"/>
</dbReference>
<keyword evidence="2" id="KW-1185">Reference proteome</keyword>
<evidence type="ECO:0000313" key="1">
    <source>
        <dbReference type="EMBL" id="GAA0753393.1"/>
    </source>
</evidence>
<name>A0ABN1K2Z8_9FLAO</name>
<proteinExistence type="predicted"/>
<sequence>MQSPTSGMMTSGGFSIFSIVKFWLEFSNKTLLFLRKTYLAKILIAHIGIPITNVNATKYKNAVRLKGVR</sequence>
<comment type="caution">
    <text evidence="1">The sequence shown here is derived from an EMBL/GenBank/DDBJ whole genome shotgun (WGS) entry which is preliminary data.</text>
</comment>
<gene>
    <name evidence="1" type="ORF">GCM10009433_05490</name>
</gene>
<accession>A0ABN1K2Z8</accession>
<dbReference type="EMBL" id="BAAAGG010000005">
    <property type="protein sequence ID" value="GAA0753393.1"/>
    <property type="molecule type" value="Genomic_DNA"/>
</dbReference>
<reference evidence="1 2" key="1">
    <citation type="journal article" date="2019" name="Int. J. Syst. Evol. Microbiol.">
        <title>The Global Catalogue of Microorganisms (GCM) 10K type strain sequencing project: providing services to taxonomists for standard genome sequencing and annotation.</title>
        <authorList>
            <consortium name="The Broad Institute Genomics Platform"/>
            <consortium name="The Broad Institute Genome Sequencing Center for Infectious Disease"/>
            <person name="Wu L."/>
            <person name="Ma J."/>
        </authorList>
    </citation>
    <scope>NUCLEOTIDE SEQUENCE [LARGE SCALE GENOMIC DNA]</scope>
    <source>
        <strain evidence="1 2">JCM 16231</strain>
    </source>
</reference>
<organism evidence="1 2">
    <name type="scientific">Psychroflexus lacisalsi</name>
    <dbReference type="NCBI Taxonomy" id="503928"/>
    <lineage>
        <taxon>Bacteria</taxon>
        <taxon>Pseudomonadati</taxon>
        <taxon>Bacteroidota</taxon>
        <taxon>Flavobacteriia</taxon>
        <taxon>Flavobacteriales</taxon>
        <taxon>Flavobacteriaceae</taxon>
        <taxon>Psychroflexus</taxon>
    </lineage>
</organism>
<evidence type="ECO:0000313" key="2">
    <source>
        <dbReference type="Proteomes" id="UP001500185"/>
    </source>
</evidence>